<evidence type="ECO:0000313" key="2">
    <source>
        <dbReference type="Proteomes" id="UP000018852"/>
    </source>
</evidence>
<dbReference type="Proteomes" id="UP000018852">
    <property type="component" value="Unassembled WGS sequence"/>
</dbReference>
<dbReference type="Gene3D" id="1.20.272.10">
    <property type="match status" value="1"/>
</dbReference>
<dbReference type="AlphaFoldDB" id="W1V8R8"/>
<name>W1V8R8_9ACTO</name>
<gene>
    <name evidence="1" type="ORF">Q605_AUC00993G0001</name>
</gene>
<organism evidence="1 2">
    <name type="scientific">Actinomyces urogenitalis DORA_12</name>
    <dbReference type="NCBI Taxonomy" id="1403939"/>
    <lineage>
        <taxon>Bacteria</taxon>
        <taxon>Bacillati</taxon>
        <taxon>Actinomycetota</taxon>
        <taxon>Actinomycetes</taxon>
        <taxon>Actinomycetales</taxon>
        <taxon>Actinomycetaceae</taxon>
        <taxon>Actinomyces</taxon>
    </lineage>
</organism>
<dbReference type="EMBL" id="AZLV01000993">
    <property type="protein sequence ID" value="ETJ02367.1"/>
    <property type="molecule type" value="Genomic_DNA"/>
</dbReference>
<proteinExistence type="predicted"/>
<dbReference type="PATRIC" id="fig|1403939.3.peg.1641"/>
<comment type="caution">
    <text evidence="1">The sequence shown here is derived from an EMBL/GenBank/DDBJ whole genome shotgun (WGS) entry which is preliminary data.</text>
</comment>
<accession>W1V8R8</accession>
<protein>
    <submittedName>
        <fullName evidence="1">DNA polymerase III, delta subunit</fullName>
    </submittedName>
</protein>
<evidence type="ECO:0000313" key="1">
    <source>
        <dbReference type="EMBL" id="ETJ02367.1"/>
    </source>
</evidence>
<sequence length="51" mass="5558">WSDDALAYAIQAVARADAEVKGASRDPVHAVERAVLAICNARHGRIPRPRH</sequence>
<reference evidence="1 2" key="1">
    <citation type="submission" date="2013-12" db="EMBL/GenBank/DDBJ databases">
        <title>A Varibaculum cambriense genome reconstructed from a premature infant gut community with otherwise low bacterial novelty that shifts toward anaerobic metabolism during the third week of life.</title>
        <authorList>
            <person name="Brown C.T."/>
            <person name="Sharon I."/>
            <person name="Thomas B.C."/>
            <person name="Castelle C.J."/>
            <person name="Morowitz M.J."/>
            <person name="Banfield J.F."/>
        </authorList>
    </citation>
    <scope>NUCLEOTIDE SEQUENCE [LARGE SCALE GENOMIC DNA]</scope>
    <source>
        <strain evidence="2">DORA_12</strain>
    </source>
</reference>
<feature type="non-terminal residue" evidence="1">
    <location>
        <position position="1"/>
    </location>
</feature>